<dbReference type="Gene3D" id="3.30.9.10">
    <property type="entry name" value="D-Amino Acid Oxidase, subunit A, domain 2"/>
    <property type="match status" value="1"/>
</dbReference>
<dbReference type="EMBL" id="LKCW01000050">
    <property type="protein sequence ID" value="KPM42378.1"/>
    <property type="molecule type" value="Genomic_DNA"/>
</dbReference>
<dbReference type="STRING" id="78410.A0A0P7BPE8"/>
<sequence length="412" mass="44957">MKTPARPHVIVVGGGIVGASIAWHLARETTVTIVAEDVGGPATAASFAWLNASSANEKFYYEFRRRSLERWRQIRLELPDLPISWSGSLNWRKSPEDLVKKEKNLSAWGYDVVHMQKSQIAEREPFIDTCTLPQWGLCYPEEGAIEAHVAARQLIADAEARGTKLIKTTAKGFRKSNDRVSGVVLASGEEVQGDHVVIAAGLGSVSLLASEELAFPVTSVPALLVNSKPTEEKLVNEVVNSKYLYVRQTPDGVIRAGCEYPGDDPGDDPEQTARDVFSKVQQTLLDGSNLEFDYYTIGHKPIPEDALPIIGPTGLDSLSIAVMHSGVTNAAIVGELLSKQILTGETDPALVNFRLDRFTSDGSSVQQWDAFGDGFLSTMRIHLVHEWGKGGDSTFYDALSRMEFLPGVFGSL</sequence>
<gene>
    <name evidence="3" type="ORF">AK830_g4174</name>
</gene>
<evidence type="ECO:0000313" key="4">
    <source>
        <dbReference type="Proteomes" id="UP000050424"/>
    </source>
</evidence>
<dbReference type="Proteomes" id="UP000050424">
    <property type="component" value="Unassembled WGS sequence"/>
</dbReference>
<dbReference type="PANTHER" id="PTHR13847">
    <property type="entry name" value="SARCOSINE DEHYDROGENASE-RELATED"/>
    <property type="match status" value="1"/>
</dbReference>
<dbReference type="OrthoDB" id="5340195at2759"/>
<dbReference type="Gene3D" id="3.50.50.60">
    <property type="entry name" value="FAD/NAD(P)-binding domain"/>
    <property type="match status" value="1"/>
</dbReference>
<name>A0A0P7BPE8_9HYPO</name>
<dbReference type="GO" id="GO:0005737">
    <property type="term" value="C:cytoplasm"/>
    <property type="evidence" value="ECO:0007669"/>
    <property type="project" value="TreeGrafter"/>
</dbReference>
<keyword evidence="4" id="KW-1185">Reference proteome</keyword>
<dbReference type="GO" id="GO:0016491">
    <property type="term" value="F:oxidoreductase activity"/>
    <property type="evidence" value="ECO:0007669"/>
    <property type="project" value="UniProtKB-KW"/>
</dbReference>
<comment type="caution">
    <text evidence="3">The sequence shown here is derived from an EMBL/GenBank/DDBJ whole genome shotgun (WGS) entry which is preliminary data.</text>
</comment>
<evidence type="ECO:0000313" key="3">
    <source>
        <dbReference type="EMBL" id="KPM42378.1"/>
    </source>
</evidence>
<dbReference type="AlphaFoldDB" id="A0A0P7BPE8"/>
<evidence type="ECO:0000259" key="2">
    <source>
        <dbReference type="Pfam" id="PF01266"/>
    </source>
</evidence>
<proteinExistence type="predicted"/>
<dbReference type="InterPro" id="IPR036188">
    <property type="entry name" value="FAD/NAD-bd_sf"/>
</dbReference>
<dbReference type="PANTHER" id="PTHR13847:SF289">
    <property type="entry name" value="GLYCINE OXIDASE"/>
    <property type="match status" value="1"/>
</dbReference>
<organism evidence="3 4">
    <name type="scientific">Neonectria ditissima</name>
    <dbReference type="NCBI Taxonomy" id="78410"/>
    <lineage>
        <taxon>Eukaryota</taxon>
        <taxon>Fungi</taxon>
        <taxon>Dikarya</taxon>
        <taxon>Ascomycota</taxon>
        <taxon>Pezizomycotina</taxon>
        <taxon>Sordariomycetes</taxon>
        <taxon>Hypocreomycetidae</taxon>
        <taxon>Hypocreales</taxon>
        <taxon>Nectriaceae</taxon>
        <taxon>Neonectria</taxon>
    </lineage>
</organism>
<dbReference type="SUPFAM" id="SSF51905">
    <property type="entry name" value="FAD/NAD(P)-binding domain"/>
    <property type="match status" value="1"/>
</dbReference>
<dbReference type="InterPro" id="IPR006076">
    <property type="entry name" value="FAD-dep_OxRdtase"/>
</dbReference>
<keyword evidence="1" id="KW-0560">Oxidoreductase</keyword>
<dbReference type="Pfam" id="PF01266">
    <property type="entry name" value="DAO"/>
    <property type="match status" value="1"/>
</dbReference>
<feature type="domain" description="FAD dependent oxidoreductase" evidence="2">
    <location>
        <begin position="8"/>
        <end position="339"/>
    </location>
</feature>
<evidence type="ECO:0000256" key="1">
    <source>
        <dbReference type="ARBA" id="ARBA00023002"/>
    </source>
</evidence>
<reference evidence="3 4" key="1">
    <citation type="submission" date="2015-09" db="EMBL/GenBank/DDBJ databases">
        <title>Draft genome of a European isolate of the apple canker pathogen Neonectria ditissima.</title>
        <authorList>
            <person name="Gomez-Cortecero A."/>
            <person name="Harrison R.J."/>
            <person name="Armitage A.D."/>
        </authorList>
    </citation>
    <scope>NUCLEOTIDE SEQUENCE [LARGE SCALE GENOMIC DNA]</scope>
    <source>
        <strain evidence="3 4">R09/05</strain>
    </source>
</reference>
<protein>
    <recommendedName>
        <fullName evidence="2">FAD dependent oxidoreductase domain-containing protein</fullName>
    </recommendedName>
</protein>
<accession>A0A0P7BPE8</accession>